<dbReference type="STRING" id="48269.A0A183MLW3"/>
<evidence type="ECO:0000313" key="2">
    <source>
        <dbReference type="Proteomes" id="UP000277204"/>
    </source>
</evidence>
<dbReference type="GO" id="GO:0005739">
    <property type="term" value="C:mitochondrion"/>
    <property type="evidence" value="ECO:0007669"/>
    <property type="project" value="TreeGrafter"/>
</dbReference>
<accession>A0A183MLW3</accession>
<proteinExistence type="predicted"/>
<name>A0A183MLW3_9TREM</name>
<keyword evidence="2" id="KW-1185">Reference proteome</keyword>
<dbReference type="Gene3D" id="3.40.50.12230">
    <property type="match status" value="1"/>
</dbReference>
<dbReference type="GO" id="GO:0004479">
    <property type="term" value="F:methionyl-tRNA formyltransferase activity"/>
    <property type="evidence" value="ECO:0007669"/>
    <property type="project" value="TreeGrafter"/>
</dbReference>
<dbReference type="EMBL" id="UZAI01017274">
    <property type="protein sequence ID" value="VDP22786.1"/>
    <property type="molecule type" value="Genomic_DNA"/>
</dbReference>
<dbReference type="PANTHER" id="PTHR11138:SF5">
    <property type="entry name" value="METHIONYL-TRNA FORMYLTRANSFERASE, MITOCHONDRIAL"/>
    <property type="match status" value="1"/>
</dbReference>
<gene>
    <name evidence="1" type="ORF">SMRZ_LOCUS17038</name>
</gene>
<reference evidence="1 2" key="1">
    <citation type="submission" date="2018-11" db="EMBL/GenBank/DDBJ databases">
        <authorList>
            <consortium name="Pathogen Informatics"/>
        </authorList>
    </citation>
    <scope>NUCLEOTIDE SEQUENCE [LARGE SCALE GENOMIC DNA]</scope>
    <source>
        <strain evidence="1 2">Zambia</strain>
    </source>
</reference>
<organism evidence="1 2">
    <name type="scientific">Schistosoma margrebowiei</name>
    <dbReference type="NCBI Taxonomy" id="48269"/>
    <lineage>
        <taxon>Eukaryota</taxon>
        <taxon>Metazoa</taxon>
        <taxon>Spiralia</taxon>
        <taxon>Lophotrochozoa</taxon>
        <taxon>Platyhelminthes</taxon>
        <taxon>Trematoda</taxon>
        <taxon>Digenea</taxon>
        <taxon>Strigeidida</taxon>
        <taxon>Schistosomatoidea</taxon>
        <taxon>Schistosomatidae</taxon>
        <taxon>Schistosoma</taxon>
    </lineage>
</organism>
<sequence>MNSSYLFKLPFTCPSQFPIFTRSIISVVFFGSDHYSLPHLHALEERQSQHKDIRLLFVVTTSDKTPVRYHCIQNKIDHVIWPRTLTNNSIIINAVSQRIDKLQNINSLDKPDKLLGVIVSFGRFLPSSLLSLFNYGCFNIHPSLLPRWKGSNPLLYTLLADDKVTGITLFRLNPMHTTFDSGSVLYQKSILLPCNKNTMLTPNQLATYLMPHSINAMFEVILYPNLPYLVGVDQSVISAKFQLPITYARKPQPHMGLINWQEQSAEDIIRYWHAFQGTCVNLFTELCLLNTVQEEKENNSLIANFRLSECPLLVPHVDHVSNNNNGQNNAEAADIYCPNYESKIMDFLNEASILLHQPHTSSLPPGSIVYLRSQKDVKHHLIPYTFIACKPNNSSPIITQINSVSWLAVKSFLVNWPNSSTKSRHLTAIDLYNGYFLKYVQSLSSTLPISVVNEGRHSQQLGVRYFGEFRSNPSSTSSFLSGNNNNGNTLIKPWNELTPTILPSDLQSSSDMSIIVKNVHS</sequence>
<dbReference type="PANTHER" id="PTHR11138">
    <property type="entry name" value="METHIONYL-TRNA FORMYLTRANSFERASE"/>
    <property type="match status" value="1"/>
</dbReference>
<protein>
    <submittedName>
        <fullName evidence="1">Uncharacterized protein</fullName>
    </submittedName>
</protein>
<evidence type="ECO:0000313" key="1">
    <source>
        <dbReference type="EMBL" id="VDP22786.1"/>
    </source>
</evidence>
<dbReference type="InterPro" id="IPR036477">
    <property type="entry name" value="Formyl_transf_N_sf"/>
</dbReference>
<dbReference type="Proteomes" id="UP000277204">
    <property type="component" value="Unassembled WGS sequence"/>
</dbReference>
<dbReference type="SUPFAM" id="SSF53328">
    <property type="entry name" value="Formyltransferase"/>
    <property type="match status" value="1"/>
</dbReference>
<dbReference type="AlphaFoldDB" id="A0A183MLW3"/>
<dbReference type="Pfam" id="PF00551">
    <property type="entry name" value="Formyl_trans_N"/>
    <property type="match status" value="1"/>
</dbReference>
<dbReference type="InterPro" id="IPR002376">
    <property type="entry name" value="Formyl_transf_N"/>
</dbReference>